<evidence type="ECO:0000313" key="4">
    <source>
        <dbReference type="Proteomes" id="UP000243515"/>
    </source>
</evidence>
<evidence type="ECO:0000256" key="1">
    <source>
        <dbReference type="SAM" id="MobiDB-lite"/>
    </source>
</evidence>
<dbReference type="AlphaFoldDB" id="A0A232M707"/>
<gene>
    <name evidence="3" type="ORF">Egran_00034</name>
</gene>
<feature type="transmembrane region" description="Helical" evidence="2">
    <location>
        <begin position="122"/>
        <end position="139"/>
    </location>
</feature>
<name>A0A232M707_9EURO</name>
<evidence type="ECO:0000313" key="3">
    <source>
        <dbReference type="EMBL" id="OXV12205.1"/>
    </source>
</evidence>
<organism evidence="3 4">
    <name type="scientific">Elaphomyces granulatus</name>
    <dbReference type="NCBI Taxonomy" id="519963"/>
    <lineage>
        <taxon>Eukaryota</taxon>
        <taxon>Fungi</taxon>
        <taxon>Dikarya</taxon>
        <taxon>Ascomycota</taxon>
        <taxon>Pezizomycotina</taxon>
        <taxon>Eurotiomycetes</taxon>
        <taxon>Eurotiomycetidae</taxon>
        <taxon>Eurotiales</taxon>
        <taxon>Elaphomycetaceae</taxon>
        <taxon>Elaphomyces</taxon>
    </lineage>
</organism>
<proteinExistence type="predicted"/>
<keyword evidence="2" id="KW-0472">Membrane</keyword>
<keyword evidence="2" id="KW-0812">Transmembrane</keyword>
<dbReference type="EMBL" id="NPHW01000790">
    <property type="protein sequence ID" value="OXV12205.1"/>
    <property type="molecule type" value="Genomic_DNA"/>
</dbReference>
<dbReference type="Proteomes" id="UP000243515">
    <property type="component" value="Unassembled WGS sequence"/>
</dbReference>
<keyword evidence="4" id="KW-1185">Reference proteome</keyword>
<feature type="transmembrane region" description="Helical" evidence="2">
    <location>
        <begin position="151"/>
        <end position="172"/>
    </location>
</feature>
<protein>
    <submittedName>
        <fullName evidence="3">Uncharacterized protein</fullName>
    </submittedName>
</protein>
<comment type="caution">
    <text evidence="3">The sequence shown here is derived from an EMBL/GenBank/DDBJ whole genome shotgun (WGS) entry which is preliminary data.</text>
</comment>
<sequence length="190" mass="21140">MPAPDSKDLCPRGRDPCGQNTTANSNKKTSAASGHGFCNAGKGKQNNNLGCGNQYNADTMNFCSHESHDCPKDLDLEFSDVEASQHYLHRNSSDFQRNIEGNRMFLKGTMLRVIVGVLKQQLGLFLLKCTMLLVITGVLQEQQSELFLPSFLLLSSFCELLFIFSLFFLCLARCPAWNVDGSRATRTRCC</sequence>
<accession>A0A232M707</accession>
<evidence type="ECO:0000256" key="2">
    <source>
        <dbReference type="SAM" id="Phobius"/>
    </source>
</evidence>
<feature type="compositionally biased region" description="Polar residues" evidence="1">
    <location>
        <begin position="18"/>
        <end position="32"/>
    </location>
</feature>
<feature type="region of interest" description="Disordered" evidence="1">
    <location>
        <begin position="1"/>
        <end position="32"/>
    </location>
</feature>
<reference evidence="3 4" key="1">
    <citation type="journal article" date="2015" name="Environ. Microbiol.">
        <title>Metagenome sequence of Elaphomyces granulatus from sporocarp tissue reveals Ascomycota ectomycorrhizal fingerprints of genome expansion and a Proteobacteria-rich microbiome.</title>
        <authorList>
            <person name="Quandt C.A."/>
            <person name="Kohler A."/>
            <person name="Hesse C.N."/>
            <person name="Sharpton T.J."/>
            <person name="Martin F."/>
            <person name="Spatafora J.W."/>
        </authorList>
    </citation>
    <scope>NUCLEOTIDE SEQUENCE [LARGE SCALE GENOMIC DNA]</scope>
    <source>
        <strain evidence="3 4">OSC145934</strain>
    </source>
</reference>
<feature type="compositionally biased region" description="Basic and acidic residues" evidence="1">
    <location>
        <begin position="1"/>
        <end position="15"/>
    </location>
</feature>
<keyword evidence="2" id="KW-1133">Transmembrane helix</keyword>